<protein>
    <submittedName>
        <fullName evidence="5">Long-chain-fatty-acid--CoA ligase</fullName>
    </submittedName>
</protein>
<name>A0A4S5BJ26_9BURK</name>
<dbReference type="PANTHER" id="PTHR43767">
    <property type="entry name" value="LONG-CHAIN-FATTY-ACID--COA LIGASE"/>
    <property type="match status" value="1"/>
</dbReference>
<organism evidence="5 6">
    <name type="scientific">Lampropedia aestuarii</name>
    <dbReference type="NCBI Taxonomy" id="2562762"/>
    <lineage>
        <taxon>Bacteria</taxon>
        <taxon>Pseudomonadati</taxon>
        <taxon>Pseudomonadota</taxon>
        <taxon>Betaproteobacteria</taxon>
        <taxon>Burkholderiales</taxon>
        <taxon>Comamonadaceae</taxon>
        <taxon>Lampropedia</taxon>
    </lineage>
</organism>
<gene>
    <name evidence="5" type="ORF">E8K88_13000</name>
</gene>
<dbReference type="PANTHER" id="PTHR43767:SF1">
    <property type="entry name" value="NONRIBOSOMAL PEPTIDE SYNTHASE PES1 (EUROFUNG)-RELATED"/>
    <property type="match status" value="1"/>
</dbReference>
<dbReference type="NCBIfam" id="NF004837">
    <property type="entry name" value="PRK06187.1"/>
    <property type="match status" value="1"/>
</dbReference>
<evidence type="ECO:0000259" key="4">
    <source>
        <dbReference type="Pfam" id="PF13193"/>
    </source>
</evidence>
<dbReference type="Proteomes" id="UP000306236">
    <property type="component" value="Unassembled WGS sequence"/>
</dbReference>
<evidence type="ECO:0000259" key="3">
    <source>
        <dbReference type="Pfam" id="PF00501"/>
    </source>
</evidence>
<dbReference type="OrthoDB" id="9766486at2"/>
<evidence type="ECO:0000313" key="5">
    <source>
        <dbReference type="EMBL" id="THJ32159.1"/>
    </source>
</evidence>
<evidence type="ECO:0000256" key="2">
    <source>
        <dbReference type="ARBA" id="ARBA00022598"/>
    </source>
</evidence>
<evidence type="ECO:0000256" key="1">
    <source>
        <dbReference type="ARBA" id="ARBA00006432"/>
    </source>
</evidence>
<dbReference type="InterPro" id="IPR050237">
    <property type="entry name" value="ATP-dep_AMP-bd_enzyme"/>
</dbReference>
<comment type="similarity">
    <text evidence="1">Belongs to the ATP-dependent AMP-binding enzyme family.</text>
</comment>
<dbReference type="Gene3D" id="3.40.50.12780">
    <property type="entry name" value="N-terminal domain of ligase-like"/>
    <property type="match status" value="1"/>
</dbReference>
<dbReference type="InterPro" id="IPR020845">
    <property type="entry name" value="AMP-binding_CS"/>
</dbReference>
<dbReference type="RefSeq" id="WP_136407104.1">
    <property type="nucleotide sequence ID" value="NZ_SSWX01000017.1"/>
</dbReference>
<dbReference type="Pfam" id="PF00501">
    <property type="entry name" value="AMP-binding"/>
    <property type="match status" value="1"/>
</dbReference>
<dbReference type="EMBL" id="SSWX01000017">
    <property type="protein sequence ID" value="THJ32159.1"/>
    <property type="molecule type" value="Genomic_DNA"/>
</dbReference>
<dbReference type="SUPFAM" id="SSF56801">
    <property type="entry name" value="Acetyl-CoA synthetase-like"/>
    <property type="match status" value="1"/>
</dbReference>
<proteinExistence type="inferred from homology"/>
<dbReference type="Pfam" id="PF13193">
    <property type="entry name" value="AMP-binding_C"/>
    <property type="match status" value="1"/>
</dbReference>
<dbReference type="InterPro" id="IPR025110">
    <property type="entry name" value="AMP-bd_C"/>
</dbReference>
<feature type="domain" description="AMP-dependent synthetase/ligase" evidence="3">
    <location>
        <begin position="10"/>
        <end position="376"/>
    </location>
</feature>
<dbReference type="PROSITE" id="PS00455">
    <property type="entry name" value="AMP_BINDING"/>
    <property type="match status" value="1"/>
</dbReference>
<keyword evidence="2 5" id="KW-0436">Ligase</keyword>
<dbReference type="InterPro" id="IPR042099">
    <property type="entry name" value="ANL_N_sf"/>
</dbReference>
<dbReference type="AlphaFoldDB" id="A0A4S5BJ26"/>
<dbReference type="GO" id="GO:0016878">
    <property type="term" value="F:acid-thiol ligase activity"/>
    <property type="evidence" value="ECO:0007669"/>
    <property type="project" value="UniProtKB-ARBA"/>
</dbReference>
<comment type="caution">
    <text evidence="5">The sequence shown here is derived from an EMBL/GenBank/DDBJ whole genome shotgun (WGS) entry which is preliminary data.</text>
</comment>
<dbReference type="CDD" id="cd17631">
    <property type="entry name" value="FACL_FadD13-like"/>
    <property type="match status" value="1"/>
</dbReference>
<dbReference type="InterPro" id="IPR000873">
    <property type="entry name" value="AMP-dep_synth/lig_dom"/>
</dbReference>
<dbReference type="Gene3D" id="3.30.300.30">
    <property type="match status" value="1"/>
</dbReference>
<dbReference type="InterPro" id="IPR045851">
    <property type="entry name" value="AMP-bd_C_sf"/>
</dbReference>
<evidence type="ECO:0000313" key="6">
    <source>
        <dbReference type="Proteomes" id="UP000306236"/>
    </source>
</evidence>
<dbReference type="FunFam" id="3.30.300.30:FF:000008">
    <property type="entry name" value="2,3-dihydroxybenzoate-AMP ligase"/>
    <property type="match status" value="1"/>
</dbReference>
<reference evidence="5 6" key="1">
    <citation type="submission" date="2019-04" db="EMBL/GenBank/DDBJ databases">
        <title>Lampropedia sp YIM MLB12 draf genome.</title>
        <authorList>
            <person name="Wang Y.-X."/>
        </authorList>
    </citation>
    <scope>NUCLEOTIDE SEQUENCE [LARGE SCALE GENOMIC DNA]</scope>
    <source>
        <strain evidence="5 6">YIM MLB12</strain>
    </source>
</reference>
<keyword evidence="6" id="KW-1185">Reference proteome</keyword>
<feature type="domain" description="AMP-binding enzyme C-terminal" evidence="4">
    <location>
        <begin position="426"/>
        <end position="501"/>
    </location>
</feature>
<sequence>MDLQLTLILHKAASQCPQQRALHYAGQDFSYEAFTQRVAKLAQVLHQHGVGANDRVGMLALNSHRFVEFYFGTWWAGAVVNPVNIRWSAREIAYSLDDCDTQVLLVDDQFLPLLPEIRQHSRALRTVIYAGNGTAPPDLPSYEELLAGASPAADAQRQGDDLAAIMYTGGTTGKPKGVMLSHRNLLSNALSVLIAVPRSSSAIALVCAPIFHIGGWGMVLQSLHSLSTLVMLPMFNPQTVLQAITTQRATEMFLVPTMLKMLMEHPEFAQHDMGSIATLIYGAAAIDESLLLQAMRAFTNARFYQAYGMTECAPVTSILAHEDHLPQAGQPARLRSAGRPVAISHVRIADTENQELPRGQVGELQVRGPHVMQGYWNQPAATASSLAQGWMHTGDGAYQDEAGYLYVVDRVKDMIITGGENVYSAEVENALAELPAVLMSAVIGIPDAVYGESVHAVIQLRPGHELTEEQVITHCKTLIASYKCPRSVEFRSELPLSAAGKLQKFQLRAPYWANHTRKIA</sequence>
<accession>A0A4S5BJ26</accession>